<protein>
    <submittedName>
        <fullName evidence="2">Uncharacterized protein</fullName>
    </submittedName>
</protein>
<organism evidence="2 3">
    <name type="scientific">Phaseolus vulgaris</name>
    <name type="common">Kidney bean</name>
    <name type="synonym">French bean</name>
    <dbReference type="NCBI Taxonomy" id="3885"/>
    <lineage>
        <taxon>Eukaryota</taxon>
        <taxon>Viridiplantae</taxon>
        <taxon>Streptophyta</taxon>
        <taxon>Embryophyta</taxon>
        <taxon>Tracheophyta</taxon>
        <taxon>Spermatophyta</taxon>
        <taxon>Magnoliopsida</taxon>
        <taxon>eudicotyledons</taxon>
        <taxon>Gunneridae</taxon>
        <taxon>Pentapetalae</taxon>
        <taxon>rosids</taxon>
        <taxon>fabids</taxon>
        <taxon>Fabales</taxon>
        <taxon>Fabaceae</taxon>
        <taxon>Papilionoideae</taxon>
        <taxon>50 kb inversion clade</taxon>
        <taxon>NPAAA clade</taxon>
        <taxon>indigoferoid/millettioid clade</taxon>
        <taxon>Phaseoleae</taxon>
        <taxon>Phaseolus</taxon>
    </lineage>
</organism>
<feature type="transmembrane region" description="Helical" evidence="1">
    <location>
        <begin position="50"/>
        <end position="67"/>
    </location>
</feature>
<proteinExistence type="predicted"/>
<evidence type="ECO:0000256" key="1">
    <source>
        <dbReference type="SAM" id="Phobius"/>
    </source>
</evidence>
<feature type="non-terminal residue" evidence="2">
    <location>
        <position position="1"/>
    </location>
</feature>
<keyword evidence="1" id="KW-1133">Transmembrane helix</keyword>
<dbReference type="EMBL" id="CM002298">
    <property type="protein sequence ID" value="ESW04451.1"/>
    <property type="molecule type" value="Genomic_DNA"/>
</dbReference>
<dbReference type="OrthoDB" id="1436656at2759"/>
<dbReference type="Proteomes" id="UP000000226">
    <property type="component" value="Chromosome 11"/>
</dbReference>
<gene>
    <name evidence="2" type="ORF">PHAVU_011G0958001g</name>
</gene>
<reference evidence="3" key="1">
    <citation type="journal article" date="2014" name="Nat. Genet.">
        <title>A reference genome for common bean and genome-wide analysis of dual domestications.</title>
        <authorList>
            <person name="Schmutz J."/>
            <person name="McClean P.E."/>
            <person name="Mamidi S."/>
            <person name="Wu G.A."/>
            <person name="Cannon S.B."/>
            <person name="Grimwood J."/>
            <person name="Jenkins J."/>
            <person name="Shu S."/>
            <person name="Song Q."/>
            <person name="Chavarro C."/>
            <person name="Torres-Torres M."/>
            <person name="Geffroy V."/>
            <person name="Moghaddam S.M."/>
            <person name="Gao D."/>
            <person name="Abernathy B."/>
            <person name="Barry K."/>
            <person name="Blair M."/>
            <person name="Brick M.A."/>
            <person name="Chovatia M."/>
            <person name="Gepts P."/>
            <person name="Goodstein D.M."/>
            <person name="Gonzales M."/>
            <person name="Hellsten U."/>
            <person name="Hyten D.L."/>
            <person name="Jia G."/>
            <person name="Kelly J.D."/>
            <person name="Kudrna D."/>
            <person name="Lee R."/>
            <person name="Richard M.M."/>
            <person name="Miklas P.N."/>
            <person name="Osorno J.M."/>
            <person name="Rodrigues J."/>
            <person name="Thareau V."/>
            <person name="Urrea C.A."/>
            <person name="Wang M."/>
            <person name="Yu Y."/>
            <person name="Zhang M."/>
            <person name="Wing R.A."/>
            <person name="Cregan P.B."/>
            <person name="Rokhsar D.S."/>
            <person name="Jackson S.A."/>
        </authorList>
    </citation>
    <scope>NUCLEOTIDE SEQUENCE [LARGE SCALE GENOMIC DNA]</scope>
    <source>
        <strain evidence="3">cv. G19833</strain>
    </source>
</reference>
<evidence type="ECO:0000313" key="2">
    <source>
        <dbReference type="EMBL" id="ESW04451.1"/>
    </source>
</evidence>
<sequence length="68" mass="8104">IRSGMVLCCNFFKWCIEDVADEKDEIIIIQQNKICLLENRLKVSTRRIQMLLLGMSFLFLINIIMFFM</sequence>
<evidence type="ECO:0000313" key="3">
    <source>
        <dbReference type="Proteomes" id="UP000000226"/>
    </source>
</evidence>
<keyword evidence="3" id="KW-1185">Reference proteome</keyword>
<keyword evidence="1" id="KW-0812">Transmembrane</keyword>
<dbReference type="Gramene" id="ESW04451">
    <property type="protein sequence ID" value="ESW04451"/>
    <property type="gene ID" value="PHAVU_011G0958001g"/>
</dbReference>
<dbReference type="AlphaFoldDB" id="V7AK14"/>
<name>V7AK14_PHAVU</name>
<dbReference type="STRING" id="3885.V7AK14"/>
<accession>V7AK14</accession>
<keyword evidence="1" id="KW-0472">Membrane</keyword>